<keyword evidence="4" id="KW-1185">Reference proteome</keyword>
<keyword evidence="1" id="KW-0812">Transmembrane</keyword>
<feature type="transmembrane region" description="Helical" evidence="1">
    <location>
        <begin position="142"/>
        <end position="162"/>
    </location>
</feature>
<dbReference type="EMBL" id="JAENIG010000008">
    <property type="protein sequence ID" value="MBK1855869.1"/>
    <property type="molecule type" value="Genomic_DNA"/>
</dbReference>
<organism evidence="3 4">
    <name type="scientific">Oceaniferula flava</name>
    <dbReference type="NCBI Taxonomy" id="2800421"/>
    <lineage>
        <taxon>Bacteria</taxon>
        <taxon>Pseudomonadati</taxon>
        <taxon>Verrucomicrobiota</taxon>
        <taxon>Verrucomicrobiia</taxon>
        <taxon>Verrucomicrobiales</taxon>
        <taxon>Verrucomicrobiaceae</taxon>
        <taxon>Oceaniferula</taxon>
    </lineage>
</organism>
<keyword evidence="3" id="KW-0012">Acyltransferase</keyword>
<evidence type="ECO:0000259" key="2">
    <source>
        <dbReference type="Pfam" id="PF01757"/>
    </source>
</evidence>
<feature type="domain" description="Acyltransferase 3" evidence="2">
    <location>
        <begin position="2"/>
        <end position="336"/>
    </location>
</feature>
<comment type="caution">
    <text evidence="3">The sequence shown here is derived from an EMBL/GenBank/DDBJ whole genome shotgun (WGS) entry which is preliminary data.</text>
</comment>
<dbReference type="InterPro" id="IPR002656">
    <property type="entry name" value="Acyl_transf_3_dom"/>
</dbReference>
<feature type="transmembrane region" description="Helical" evidence="1">
    <location>
        <begin position="281"/>
        <end position="299"/>
    </location>
</feature>
<sequence length="355" mass="40092">MLRAFGILAILAHNFLHWLDGNPGENEFNFHASRGEDFLSGLSNSPEDAVRLIASFFFHYGVQIFVFLSSYGLCRKYSDHIPRYFGFCKQRLLALYPSILIAAAGYLIYESIQLGPATVFQTHGLHLLGQTTGLSTFVADNVYLPIGPWWFISLILQSYLITPPLIRLVRKAPRKAPICLITLSLVLEYTLAKSMEHHLGININHTVLGHLDVLALGMMFAYQPPKIIPAWLSLSCLAVVVLGNFVAWLWPLTFIAVTILTLVIFRNLLTSIDEGSWLGRALALTGQLSLMLFLTNGYLRQPLVKITNHYDHPLIHLAFLALFCLFTFCVSLLLSWILKRLQAEYRKRTSRQSVT</sequence>
<name>A0AAE2VEI3_9BACT</name>
<proteinExistence type="predicted"/>
<keyword evidence="3" id="KW-0808">Transferase</keyword>
<evidence type="ECO:0000313" key="4">
    <source>
        <dbReference type="Proteomes" id="UP000634206"/>
    </source>
</evidence>
<dbReference type="Proteomes" id="UP000634206">
    <property type="component" value="Unassembled WGS sequence"/>
</dbReference>
<keyword evidence="1" id="KW-1133">Transmembrane helix</keyword>
<dbReference type="AlphaFoldDB" id="A0AAE2VEI3"/>
<dbReference type="GO" id="GO:0016747">
    <property type="term" value="F:acyltransferase activity, transferring groups other than amino-acyl groups"/>
    <property type="evidence" value="ECO:0007669"/>
    <property type="project" value="InterPro"/>
</dbReference>
<dbReference type="Pfam" id="PF01757">
    <property type="entry name" value="Acyl_transf_3"/>
    <property type="match status" value="1"/>
</dbReference>
<feature type="transmembrane region" description="Helical" evidence="1">
    <location>
        <begin position="228"/>
        <end position="246"/>
    </location>
</feature>
<evidence type="ECO:0000313" key="3">
    <source>
        <dbReference type="EMBL" id="MBK1855869.1"/>
    </source>
</evidence>
<gene>
    <name evidence="3" type="ORF">JIN83_12925</name>
</gene>
<dbReference type="RefSeq" id="WP_309490483.1">
    <property type="nucleotide sequence ID" value="NZ_JAENIG010000008.1"/>
</dbReference>
<accession>A0AAE2VEI3</accession>
<protein>
    <submittedName>
        <fullName evidence="3">Acyltransferase</fullName>
    </submittedName>
</protein>
<feature type="transmembrane region" description="Helical" evidence="1">
    <location>
        <begin position="314"/>
        <end position="338"/>
    </location>
</feature>
<evidence type="ECO:0000256" key="1">
    <source>
        <dbReference type="SAM" id="Phobius"/>
    </source>
</evidence>
<reference evidence="3" key="1">
    <citation type="submission" date="2021-01" db="EMBL/GenBank/DDBJ databases">
        <title>Modified the classification status of verrucomicrobia.</title>
        <authorList>
            <person name="Feng X."/>
        </authorList>
    </citation>
    <scope>NUCLEOTIDE SEQUENCE</scope>
    <source>
        <strain evidence="3">5K15</strain>
    </source>
</reference>
<feature type="transmembrane region" description="Helical" evidence="1">
    <location>
        <begin position="92"/>
        <end position="109"/>
    </location>
</feature>
<keyword evidence="1" id="KW-0472">Membrane</keyword>
<feature type="transmembrane region" description="Helical" evidence="1">
    <location>
        <begin position="252"/>
        <end position="269"/>
    </location>
</feature>
<feature type="transmembrane region" description="Helical" evidence="1">
    <location>
        <begin position="49"/>
        <end position="71"/>
    </location>
</feature>